<evidence type="ECO:0000256" key="4">
    <source>
        <dbReference type="ARBA" id="ARBA00022692"/>
    </source>
</evidence>
<dbReference type="GO" id="GO:0005886">
    <property type="term" value="C:plasma membrane"/>
    <property type="evidence" value="ECO:0007669"/>
    <property type="project" value="UniProtKB-SubCell"/>
</dbReference>
<name>A0A0A3XK06_BRAJP</name>
<feature type="transmembrane region" description="Helical" evidence="7">
    <location>
        <begin position="101"/>
        <end position="120"/>
    </location>
</feature>
<protein>
    <submittedName>
        <fullName evidence="9">ABC transporter permease</fullName>
    </submittedName>
</protein>
<evidence type="ECO:0000256" key="3">
    <source>
        <dbReference type="ARBA" id="ARBA00022475"/>
    </source>
</evidence>
<keyword evidence="6 7" id="KW-0472">Membrane</keyword>
<dbReference type="STRING" id="375.BKD09_RS01900"/>
<dbReference type="EMBL" id="JRPN01000045">
    <property type="protein sequence ID" value="KGT73569.1"/>
    <property type="molecule type" value="Genomic_DNA"/>
</dbReference>
<dbReference type="Pfam" id="PF00528">
    <property type="entry name" value="BPD_transp_1"/>
    <property type="match status" value="1"/>
</dbReference>
<keyword evidence="2 7" id="KW-0813">Transport</keyword>
<accession>A0A0A3XK06</accession>
<feature type="transmembrane region" description="Helical" evidence="7">
    <location>
        <begin position="211"/>
        <end position="234"/>
    </location>
</feature>
<dbReference type="Gene3D" id="1.10.3720.10">
    <property type="entry name" value="MetI-like"/>
    <property type="match status" value="1"/>
</dbReference>
<keyword evidence="4 7" id="KW-0812">Transmembrane</keyword>
<evidence type="ECO:0000256" key="2">
    <source>
        <dbReference type="ARBA" id="ARBA00022448"/>
    </source>
</evidence>
<dbReference type="PANTHER" id="PTHR30151">
    <property type="entry name" value="ALKANE SULFONATE ABC TRANSPORTER-RELATED, MEMBRANE SUBUNIT"/>
    <property type="match status" value="1"/>
</dbReference>
<proteinExistence type="inferred from homology"/>
<feature type="domain" description="ABC transmembrane type-1" evidence="8">
    <location>
        <begin position="94"/>
        <end position="274"/>
    </location>
</feature>
<sequence>MRRARRPGRTLAWQMLICVGFLSIWQWGYDLHGRLPWLVPDLLDPYFVSKPSDIFEHFLILSCLKSKVGVFNGWFNGEFARCMARSENNLWIATAVTLKNTFFGFVTGVSSGFAAGLVLGRSDRLSAIFQPFITAVNSIPRIALAPIIVLAFGIGDTSKIVTSWIVVVFLVFFNTFEGARSIDEGFVNAARLLGASEWQITRTVVIPSTMAWVFASLTPAISFALIGVIVGEFIGAERGIGRLIIESEARAEASGMMVAVVVLMLVGVALSALIWRLQAYLLRWQQHNLAE</sequence>
<comment type="subcellular location">
    <subcellularLocation>
        <location evidence="1 7">Cell membrane</location>
        <topology evidence="1 7">Multi-pass membrane protein</topology>
    </subcellularLocation>
</comment>
<dbReference type="CDD" id="cd06261">
    <property type="entry name" value="TM_PBP2"/>
    <property type="match status" value="1"/>
</dbReference>
<keyword evidence="5 7" id="KW-1133">Transmembrane helix</keyword>
<feature type="transmembrane region" description="Helical" evidence="7">
    <location>
        <begin position="132"/>
        <end position="154"/>
    </location>
</feature>
<evidence type="ECO:0000259" key="8">
    <source>
        <dbReference type="PROSITE" id="PS50928"/>
    </source>
</evidence>
<comment type="similarity">
    <text evidence="7">Belongs to the binding-protein-dependent transport system permease family.</text>
</comment>
<keyword evidence="3" id="KW-1003">Cell membrane</keyword>
<comment type="caution">
    <text evidence="9">The sequence shown here is derived from an EMBL/GenBank/DDBJ whole genome shotgun (WGS) entry which is preliminary data.</text>
</comment>
<evidence type="ECO:0000256" key="1">
    <source>
        <dbReference type="ARBA" id="ARBA00004651"/>
    </source>
</evidence>
<dbReference type="SUPFAM" id="SSF161098">
    <property type="entry name" value="MetI-like"/>
    <property type="match status" value="1"/>
</dbReference>
<dbReference type="PANTHER" id="PTHR30151:SF20">
    <property type="entry name" value="ABC TRANSPORTER PERMEASE PROTEIN HI_0355-RELATED"/>
    <property type="match status" value="1"/>
</dbReference>
<organism evidence="9 10">
    <name type="scientific">Bradyrhizobium japonicum</name>
    <dbReference type="NCBI Taxonomy" id="375"/>
    <lineage>
        <taxon>Bacteria</taxon>
        <taxon>Pseudomonadati</taxon>
        <taxon>Pseudomonadota</taxon>
        <taxon>Alphaproteobacteria</taxon>
        <taxon>Hyphomicrobiales</taxon>
        <taxon>Nitrobacteraceae</taxon>
        <taxon>Bradyrhizobium</taxon>
    </lineage>
</organism>
<dbReference type="FunFam" id="1.10.3720.10:FF:000138">
    <property type="entry name" value="ABC transporter permease protein"/>
    <property type="match status" value="1"/>
</dbReference>
<evidence type="ECO:0000256" key="7">
    <source>
        <dbReference type="RuleBase" id="RU363032"/>
    </source>
</evidence>
<dbReference type="InterPro" id="IPR035906">
    <property type="entry name" value="MetI-like_sf"/>
</dbReference>
<gene>
    <name evidence="9" type="ORF">MA20_44080</name>
</gene>
<reference evidence="9 10" key="1">
    <citation type="submission" date="2014-09" db="EMBL/GenBank/DDBJ databases">
        <title>Draft genome of Bradyrhizobium japonicum Is-34.</title>
        <authorList>
            <person name="Tsurumaru H."/>
            <person name="Yamakawa T."/>
            <person name="Hashimoto S."/>
            <person name="Okizaki K."/>
            <person name="Kanesaki Y."/>
            <person name="Yoshikawa H."/>
            <person name="Yajima S."/>
        </authorList>
    </citation>
    <scope>NUCLEOTIDE SEQUENCE [LARGE SCALE GENOMIC DNA]</scope>
    <source>
        <strain evidence="9 10">Is-34</strain>
    </source>
</reference>
<dbReference type="GO" id="GO:0055085">
    <property type="term" value="P:transmembrane transport"/>
    <property type="evidence" value="ECO:0007669"/>
    <property type="project" value="InterPro"/>
</dbReference>
<feature type="transmembrane region" description="Helical" evidence="7">
    <location>
        <begin position="160"/>
        <end position="176"/>
    </location>
</feature>
<evidence type="ECO:0000313" key="10">
    <source>
        <dbReference type="Proteomes" id="UP000030377"/>
    </source>
</evidence>
<dbReference type="RefSeq" id="WP_041960624.1">
    <property type="nucleotide sequence ID" value="NZ_JAOQNC010000001.1"/>
</dbReference>
<dbReference type="InterPro" id="IPR000515">
    <property type="entry name" value="MetI-like"/>
</dbReference>
<evidence type="ECO:0000256" key="5">
    <source>
        <dbReference type="ARBA" id="ARBA00022989"/>
    </source>
</evidence>
<feature type="transmembrane region" description="Helical" evidence="7">
    <location>
        <begin position="254"/>
        <end position="275"/>
    </location>
</feature>
<evidence type="ECO:0000256" key="6">
    <source>
        <dbReference type="ARBA" id="ARBA00023136"/>
    </source>
</evidence>
<evidence type="ECO:0000313" key="9">
    <source>
        <dbReference type="EMBL" id="KGT73569.1"/>
    </source>
</evidence>
<dbReference type="AlphaFoldDB" id="A0A0A3XK06"/>
<dbReference type="PROSITE" id="PS50928">
    <property type="entry name" value="ABC_TM1"/>
    <property type="match status" value="1"/>
</dbReference>
<feature type="transmembrane region" description="Helical" evidence="7">
    <location>
        <begin position="12"/>
        <end position="29"/>
    </location>
</feature>
<dbReference type="Proteomes" id="UP000030377">
    <property type="component" value="Unassembled WGS sequence"/>
</dbReference>